<dbReference type="PANTHER" id="PTHR11680:SF35">
    <property type="entry name" value="SERINE HYDROXYMETHYLTRANSFERASE 1"/>
    <property type="match status" value="1"/>
</dbReference>
<accession>A0ABX0GZ02</accession>
<comment type="caution">
    <text evidence="6">The sequence shown here is derived from an EMBL/GenBank/DDBJ whole genome shotgun (WGS) entry which is preliminary data.</text>
</comment>
<gene>
    <name evidence="6" type="ORF">G9H71_19845</name>
</gene>
<feature type="compositionally biased region" description="Low complexity" evidence="4">
    <location>
        <begin position="13"/>
        <end position="45"/>
    </location>
</feature>
<organism evidence="6 7">
    <name type="scientific">Motilibacter deserti</name>
    <dbReference type="NCBI Taxonomy" id="2714956"/>
    <lineage>
        <taxon>Bacteria</taxon>
        <taxon>Bacillati</taxon>
        <taxon>Actinomycetota</taxon>
        <taxon>Actinomycetes</taxon>
        <taxon>Motilibacterales</taxon>
        <taxon>Motilibacteraceae</taxon>
        <taxon>Motilibacter</taxon>
    </lineage>
</organism>
<protein>
    <recommendedName>
        <fullName evidence="5">Serine hydroxymethyltransferase-like domain-containing protein</fullName>
    </recommendedName>
</protein>
<dbReference type="PANTHER" id="PTHR11680">
    <property type="entry name" value="SERINE HYDROXYMETHYLTRANSFERASE"/>
    <property type="match status" value="1"/>
</dbReference>
<feature type="domain" description="Serine hydroxymethyltransferase-like" evidence="5">
    <location>
        <begin position="124"/>
        <end position="436"/>
    </location>
</feature>
<comment type="similarity">
    <text evidence="2">Belongs to the SHMT family.</text>
</comment>
<dbReference type="Gene3D" id="3.40.640.10">
    <property type="entry name" value="Type I PLP-dependent aspartate aminotransferase-like (Major domain)"/>
    <property type="match status" value="1"/>
</dbReference>
<evidence type="ECO:0000256" key="2">
    <source>
        <dbReference type="ARBA" id="ARBA00006376"/>
    </source>
</evidence>
<comment type="cofactor">
    <cofactor evidence="1">
        <name>pyridoxal 5'-phosphate</name>
        <dbReference type="ChEBI" id="CHEBI:597326"/>
    </cofactor>
</comment>
<evidence type="ECO:0000313" key="6">
    <source>
        <dbReference type="EMBL" id="NHC16042.1"/>
    </source>
</evidence>
<name>A0ABX0GZ02_9ACTN</name>
<evidence type="ECO:0000256" key="3">
    <source>
        <dbReference type="ARBA" id="ARBA00022898"/>
    </source>
</evidence>
<keyword evidence="7" id="KW-1185">Reference proteome</keyword>
<dbReference type="SUPFAM" id="SSF53383">
    <property type="entry name" value="PLP-dependent transferases"/>
    <property type="match status" value="1"/>
</dbReference>
<sequence length="489" mass="48785">MTTAPISRATGLSPLPALRPASSPAAPADDGPTTPTAPGGVLAAARHSGSGTAPGSPLTAFAAASSELLADEDPWLHGLLHAEHVGHEATLSLRAGSGAADPSVLACLSAAGVQGAAADDTDDADDLEQLAVERARTLFGARYATVRPGGAAQATVVALAAVLGPGDEVLHVGPVDGADLPGTPAAPLRCAPAADGGLDYARVATLLRRHRPRALLVQSAGLSRRVDHGRLRTLTDGAGAVLIADITAVAALVAAGTHPGPVDCAHLTVTGTRGQLAGPAGGLVLSGSDAELPFGAGTLAERVEHAARTACPEPARPALAATARALALAAAEPFAQTADRAVRGAGELAAVLSECGHSVVGGRTDTSTVVLDPAAAGIDARTAASVLAGLGILVDVTRLPGRLADRVHPDGLLLDTYAAAQRGLGPVELRQLARIIGGVLEALTPSHGAPRPRIGEPARRAAAARLDRMLTQFPLSRHVPVARIPADPG</sequence>
<dbReference type="Pfam" id="PF00464">
    <property type="entry name" value="SHMT"/>
    <property type="match status" value="1"/>
</dbReference>
<evidence type="ECO:0000313" key="7">
    <source>
        <dbReference type="Proteomes" id="UP000800981"/>
    </source>
</evidence>
<dbReference type="InterPro" id="IPR015421">
    <property type="entry name" value="PyrdxlP-dep_Trfase_major"/>
</dbReference>
<reference evidence="6 7" key="1">
    <citation type="submission" date="2020-03" db="EMBL/GenBank/DDBJ databases">
        <title>Two novel Motilibacter sp.</title>
        <authorList>
            <person name="Liu S."/>
        </authorList>
    </citation>
    <scope>NUCLEOTIDE SEQUENCE [LARGE SCALE GENOMIC DNA]</scope>
    <source>
        <strain evidence="6 7">E257</strain>
    </source>
</reference>
<dbReference type="InterPro" id="IPR039429">
    <property type="entry name" value="SHMT-like_dom"/>
</dbReference>
<evidence type="ECO:0000259" key="5">
    <source>
        <dbReference type="Pfam" id="PF00464"/>
    </source>
</evidence>
<proteinExistence type="inferred from homology"/>
<dbReference type="Proteomes" id="UP000800981">
    <property type="component" value="Unassembled WGS sequence"/>
</dbReference>
<dbReference type="Gene3D" id="3.90.1150.10">
    <property type="entry name" value="Aspartate Aminotransferase, domain 1"/>
    <property type="match status" value="1"/>
</dbReference>
<dbReference type="InterPro" id="IPR049943">
    <property type="entry name" value="Ser_HO-MeTrfase-like"/>
</dbReference>
<dbReference type="EMBL" id="JAANNP010000084">
    <property type="protein sequence ID" value="NHC16042.1"/>
    <property type="molecule type" value="Genomic_DNA"/>
</dbReference>
<keyword evidence="3" id="KW-0663">Pyridoxal phosphate</keyword>
<evidence type="ECO:0000256" key="4">
    <source>
        <dbReference type="SAM" id="MobiDB-lite"/>
    </source>
</evidence>
<dbReference type="InterPro" id="IPR015422">
    <property type="entry name" value="PyrdxlP-dep_Trfase_small"/>
</dbReference>
<dbReference type="InterPro" id="IPR015424">
    <property type="entry name" value="PyrdxlP-dep_Trfase"/>
</dbReference>
<feature type="region of interest" description="Disordered" evidence="4">
    <location>
        <begin position="1"/>
        <end position="58"/>
    </location>
</feature>
<dbReference type="RefSeq" id="WP_166284518.1">
    <property type="nucleotide sequence ID" value="NZ_JAANNP010000084.1"/>
</dbReference>
<evidence type="ECO:0000256" key="1">
    <source>
        <dbReference type="ARBA" id="ARBA00001933"/>
    </source>
</evidence>